<dbReference type="RefSeq" id="WP_349057491.1">
    <property type="nucleotide sequence ID" value="NZ_JBBMEJ010000023.1"/>
</dbReference>
<proteinExistence type="predicted"/>
<keyword evidence="2" id="KW-1185">Reference proteome</keyword>
<evidence type="ECO:0000313" key="2">
    <source>
        <dbReference type="Proteomes" id="UP001473063"/>
    </source>
</evidence>
<organism evidence="1 2">
    <name type="scientific">Blautia aquisgranensis</name>
    <dbReference type="NCBI Taxonomy" id="3133153"/>
    <lineage>
        <taxon>Bacteria</taxon>
        <taxon>Bacillati</taxon>
        <taxon>Bacillota</taxon>
        <taxon>Clostridia</taxon>
        <taxon>Lachnospirales</taxon>
        <taxon>Lachnospiraceae</taxon>
        <taxon>Blautia</taxon>
    </lineage>
</organism>
<accession>A0ABV1BHU8</accession>
<name>A0ABV1BHU8_9FIRM</name>
<sequence length="200" mass="22472">MKEKLLKAAAILLFGTGIFCTLGTTAYFSDFAEKINIAAVGSVTTEIDEDFPDPTPTPIEKNPSYKKKIWTGNFSGNEKGFNADCYVRMALSYSDNDIGKGVEILGLDTTNWVYDAQDGYYYYRNRVSEGKTTTPLCTGFRINAKKINDTYKENMQDFEINVYEESVQAEGFSDYKSAWNYFKNPISVKAERSGTVEKSS</sequence>
<evidence type="ECO:0008006" key="3">
    <source>
        <dbReference type="Google" id="ProtNLM"/>
    </source>
</evidence>
<reference evidence="1 2" key="1">
    <citation type="submission" date="2024-03" db="EMBL/GenBank/DDBJ databases">
        <title>Human intestinal bacterial collection.</title>
        <authorList>
            <person name="Pauvert C."/>
            <person name="Hitch T.C.A."/>
            <person name="Clavel T."/>
        </authorList>
    </citation>
    <scope>NUCLEOTIDE SEQUENCE [LARGE SCALE GENOMIC DNA]</scope>
    <source>
        <strain evidence="1 2">CLA-JM-H16</strain>
    </source>
</reference>
<protein>
    <recommendedName>
        <fullName evidence="3">Alternate signal-mediated exported protein, CPF_0494 family</fullName>
    </recommendedName>
</protein>
<dbReference type="EMBL" id="JBBMEJ010000023">
    <property type="protein sequence ID" value="MEQ2372166.1"/>
    <property type="molecule type" value="Genomic_DNA"/>
</dbReference>
<comment type="caution">
    <text evidence="1">The sequence shown here is derived from an EMBL/GenBank/DDBJ whole genome shotgun (WGS) entry which is preliminary data.</text>
</comment>
<gene>
    <name evidence="1" type="ORF">WMO28_14755</name>
</gene>
<evidence type="ECO:0000313" key="1">
    <source>
        <dbReference type="EMBL" id="MEQ2372166.1"/>
    </source>
</evidence>
<dbReference type="Proteomes" id="UP001473063">
    <property type="component" value="Unassembled WGS sequence"/>
</dbReference>